<evidence type="ECO:0000256" key="2">
    <source>
        <dbReference type="ARBA" id="ARBA00022833"/>
    </source>
</evidence>
<evidence type="ECO:0000256" key="3">
    <source>
        <dbReference type="ARBA" id="ARBA00023242"/>
    </source>
</evidence>
<proteinExistence type="predicted"/>
<name>A0A2G8SNB5_9APHY</name>
<accession>A0A2G8SNB5</accession>
<evidence type="ECO:0000256" key="4">
    <source>
        <dbReference type="SAM" id="MobiDB-lite"/>
    </source>
</evidence>
<feature type="region of interest" description="Disordered" evidence="4">
    <location>
        <begin position="231"/>
        <end position="260"/>
    </location>
</feature>
<keyword evidence="3" id="KW-0539">Nucleus</keyword>
<sequence>MDDAKAEGAQSASSSSDPSQWRASKLRPTDTIAKTYALAQYHLKAADLVGIPFETTETVVNGVKRAMYLYNERAIERRAWEMFGGPEAFDARLAKLKARHLEKGNKTAFQQPGTYEDPRGKVAIVSLAPSTSRSSSDPYVGKSPRLLDIKGKMPLWLWTTCNRALLAVDEGDEMAMALGGGRFTKAADREWPMRAALRLAKAYPPRPDQKLPSSECVDRVRAVLAEAPLAPKPDDSDWGRDDIPDLTFHSGHSGPEPTEEYRWSGDYLERLFTSLIQLIEELGLGNEGWNGIRWEVYDKHAECLHEGPQYDRREGRWVDWAAQWLDGRFADVGIQLIVSCRGKCPAGLVFNDMLPFRHPQGHRFVGC</sequence>
<dbReference type="Proteomes" id="UP000230002">
    <property type="component" value="Unassembled WGS sequence"/>
</dbReference>
<dbReference type="InterPro" id="IPR037129">
    <property type="entry name" value="XPA_sf"/>
</dbReference>
<feature type="compositionally biased region" description="Basic and acidic residues" evidence="4">
    <location>
        <begin position="232"/>
        <end position="243"/>
    </location>
</feature>
<feature type="compositionally biased region" description="Low complexity" evidence="4">
    <location>
        <begin position="7"/>
        <end position="23"/>
    </location>
</feature>
<protein>
    <submittedName>
        <fullName evidence="5">Uncharacterized protein</fullName>
    </submittedName>
</protein>
<dbReference type="Gene3D" id="3.90.530.10">
    <property type="entry name" value="XPA C-terminal domain"/>
    <property type="match status" value="1"/>
</dbReference>
<dbReference type="CDD" id="cd21075">
    <property type="entry name" value="DBD_XPA-like"/>
    <property type="match status" value="1"/>
</dbReference>
<keyword evidence="6" id="KW-1185">Reference proteome</keyword>
<gene>
    <name evidence="5" type="ORF">GSI_02856</name>
</gene>
<organism evidence="5 6">
    <name type="scientific">Ganoderma sinense ZZ0214-1</name>
    <dbReference type="NCBI Taxonomy" id="1077348"/>
    <lineage>
        <taxon>Eukaryota</taxon>
        <taxon>Fungi</taxon>
        <taxon>Dikarya</taxon>
        <taxon>Basidiomycota</taxon>
        <taxon>Agaricomycotina</taxon>
        <taxon>Agaricomycetes</taxon>
        <taxon>Polyporales</taxon>
        <taxon>Polyporaceae</taxon>
        <taxon>Ganoderma</taxon>
    </lineage>
</organism>
<dbReference type="EMBL" id="AYKW01000004">
    <property type="protein sequence ID" value="PIL35068.1"/>
    <property type="molecule type" value="Genomic_DNA"/>
</dbReference>
<keyword evidence="2" id="KW-0862">Zinc</keyword>
<evidence type="ECO:0000313" key="6">
    <source>
        <dbReference type="Proteomes" id="UP000230002"/>
    </source>
</evidence>
<dbReference type="GO" id="GO:0005634">
    <property type="term" value="C:nucleus"/>
    <property type="evidence" value="ECO:0007669"/>
    <property type="project" value="UniProtKB-SubCell"/>
</dbReference>
<evidence type="ECO:0000313" key="5">
    <source>
        <dbReference type="EMBL" id="PIL35068.1"/>
    </source>
</evidence>
<dbReference type="InterPro" id="IPR009061">
    <property type="entry name" value="DNA-bd_dom_put_sf"/>
</dbReference>
<comment type="subcellular location">
    <subcellularLocation>
        <location evidence="1">Nucleus</location>
    </subcellularLocation>
</comment>
<comment type="caution">
    <text evidence="5">The sequence shown here is derived from an EMBL/GenBank/DDBJ whole genome shotgun (WGS) entry which is preliminary data.</text>
</comment>
<dbReference type="AlphaFoldDB" id="A0A2G8SNB5"/>
<reference evidence="5 6" key="1">
    <citation type="journal article" date="2015" name="Sci. Rep.">
        <title>Chromosome-level genome map provides insights into diverse defense mechanisms in the medicinal fungus Ganoderma sinense.</title>
        <authorList>
            <person name="Zhu Y."/>
            <person name="Xu J."/>
            <person name="Sun C."/>
            <person name="Zhou S."/>
            <person name="Xu H."/>
            <person name="Nelson D.R."/>
            <person name="Qian J."/>
            <person name="Song J."/>
            <person name="Luo H."/>
            <person name="Xiang L."/>
            <person name="Li Y."/>
            <person name="Xu Z."/>
            <person name="Ji A."/>
            <person name="Wang L."/>
            <person name="Lu S."/>
            <person name="Hayward A."/>
            <person name="Sun W."/>
            <person name="Li X."/>
            <person name="Schwartz D.C."/>
            <person name="Wang Y."/>
            <person name="Chen S."/>
        </authorList>
    </citation>
    <scope>NUCLEOTIDE SEQUENCE [LARGE SCALE GENOMIC DNA]</scope>
    <source>
        <strain evidence="5 6">ZZ0214-1</strain>
    </source>
</reference>
<dbReference type="OrthoDB" id="3058642at2759"/>
<evidence type="ECO:0000256" key="1">
    <source>
        <dbReference type="ARBA" id="ARBA00004123"/>
    </source>
</evidence>
<dbReference type="SUPFAM" id="SSF46955">
    <property type="entry name" value="Putative DNA-binding domain"/>
    <property type="match status" value="1"/>
</dbReference>
<feature type="region of interest" description="Disordered" evidence="4">
    <location>
        <begin position="1"/>
        <end position="26"/>
    </location>
</feature>